<dbReference type="SUPFAM" id="SSF81665">
    <property type="entry name" value="Calcium ATPase, transmembrane domain M"/>
    <property type="match status" value="1"/>
</dbReference>
<sequence length="844" mass="88156">MPVKTVPNERFWVVAPNALIAQLGSSLTGLPTVEAGRRLAEHGPNTVADQPRLQFARKIGRRLIEPLVAILLVAAFVSGMTGDWPGFVIITGIVAVSVGLDVVQEHRAELAADRLRESVAVKASVRRDGQVATVPVEELVSGDVVELAAGALVPADGLLLVSRGAQANEALLTGEPYPVSKRFGACDAPGPAEAFNALFAGTAIVTGSATMLVVATGRATRLGGVAVSLAQRRPPTAFEKGLHGLGSLILRLTVFLVLFVLLAQLGFQRPPLESFLFAVALAVGLTPELLPMVTTVTLSRGAMRMARKRVVVKRLAAIHDLGAMDVLCTDKTGTLTEARIALSDATGPDGTASPRVLGLAALNAGLASGVPSALDAAILKAAPLTAGWTLLSEAPFGFERRRSSVLCAGDGERLMVVKGAPEAVLAACTATEDASGHVQPMTPALRASLLNGADARSAEGLRLLGVAARSVAEGEVLEGPESERDLVFAGFCAFLDPPKESAAEAVARLGALGVRVKIVSGDAAPVLLHLVQTLSLPCKGLLTGEQIEALDHSGLVARVEEVDLYARVSPDQKRRVILALKERGHTVGFIGDGINDAPAIHAADAGLSVDGATEVAQAAADLILLAPDLGVLAEGVEEGRRTYANIMKYVRMGTSSNFGTMFSMAVASLMIPFLPLLPAQILLNNLLYDLSEMGIPFDAVDREDVAAPHGWNMGAVLRFTLVMGPLSSVFDLATFGILLWGFDVTAEAFRTAWFVESMATQVLVIFLIRTQGSAWRAARPHPVLVATSLSALALALALALGPLAPLLGFAPLPGSLLAVIAGLVVGYLILAEVLKRFASRVERV</sequence>
<feature type="transmembrane region" description="Helical" evidence="18">
    <location>
        <begin position="780"/>
        <end position="800"/>
    </location>
</feature>
<evidence type="ECO:0000256" key="9">
    <source>
        <dbReference type="ARBA" id="ARBA00022692"/>
    </source>
</evidence>
<dbReference type="InterPro" id="IPR004014">
    <property type="entry name" value="ATPase_P-typ_cation-transptr_N"/>
</dbReference>
<feature type="transmembrane region" description="Helical" evidence="18">
    <location>
        <begin position="63"/>
        <end position="80"/>
    </location>
</feature>
<comment type="catalytic activity">
    <reaction evidence="17">
        <text>Mg(2+)(out) + ATP + H2O = Mg(2+)(in) + ADP + phosphate + H(+)</text>
        <dbReference type="Rhea" id="RHEA:10260"/>
        <dbReference type="ChEBI" id="CHEBI:15377"/>
        <dbReference type="ChEBI" id="CHEBI:15378"/>
        <dbReference type="ChEBI" id="CHEBI:18420"/>
        <dbReference type="ChEBI" id="CHEBI:30616"/>
        <dbReference type="ChEBI" id="CHEBI:43474"/>
        <dbReference type="ChEBI" id="CHEBI:456216"/>
        <dbReference type="EC" id="7.2.2.14"/>
    </reaction>
</comment>
<keyword evidence="12" id="KW-0460">Magnesium</keyword>
<evidence type="ECO:0000256" key="15">
    <source>
        <dbReference type="ARBA" id="ARBA00023136"/>
    </source>
</evidence>
<comment type="function">
    <text evidence="1">Mediates magnesium influx to the cytosol.</text>
</comment>
<evidence type="ECO:0000256" key="1">
    <source>
        <dbReference type="ARBA" id="ARBA00003954"/>
    </source>
</evidence>
<dbReference type="GO" id="GO:0005886">
    <property type="term" value="C:plasma membrane"/>
    <property type="evidence" value="ECO:0007669"/>
    <property type="project" value="UniProtKB-SubCell"/>
</dbReference>
<keyword evidence="11" id="KW-0067">ATP-binding</keyword>
<evidence type="ECO:0000256" key="13">
    <source>
        <dbReference type="ARBA" id="ARBA00022967"/>
    </source>
</evidence>
<dbReference type="InterPro" id="IPR059000">
    <property type="entry name" value="ATPase_P-type_domA"/>
</dbReference>
<dbReference type="SFLD" id="SFLDF00027">
    <property type="entry name" value="p-type_atpase"/>
    <property type="match status" value="1"/>
</dbReference>
<dbReference type="InterPro" id="IPR001757">
    <property type="entry name" value="P_typ_ATPase"/>
</dbReference>
<dbReference type="InterPro" id="IPR006415">
    <property type="entry name" value="P-type_ATPase_IIIB"/>
</dbReference>
<evidence type="ECO:0000256" key="5">
    <source>
        <dbReference type="ARBA" id="ARBA00013555"/>
    </source>
</evidence>
<evidence type="ECO:0000256" key="8">
    <source>
        <dbReference type="ARBA" id="ARBA00022553"/>
    </source>
</evidence>
<evidence type="ECO:0000256" key="14">
    <source>
        <dbReference type="ARBA" id="ARBA00022989"/>
    </source>
</evidence>
<dbReference type="InterPro" id="IPR023214">
    <property type="entry name" value="HAD_sf"/>
</dbReference>
<evidence type="ECO:0000256" key="3">
    <source>
        <dbReference type="ARBA" id="ARBA00008746"/>
    </source>
</evidence>
<dbReference type="Pfam" id="PF00689">
    <property type="entry name" value="Cation_ATPase_C"/>
    <property type="match status" value="1"/>
</dbReference>
<comment type="similarity">
    <text evidence="3">Belongs to the cation transport ATPase (P-type) (TC 3.A.3) family. Type IIIB subfamily.</text>
</comment>
<keyword evidence="9 18" id="KW-0812">Transmembrane</keyword>
<dbReference type="Proteomes" id="UP000317078">
    <property type="component" value="Unassembled WGS sequence"/>
</dbReference>
<organism evidence="20 21">
    <name type="scientific">Muricoccus nepalensis</name>
    <dbReference type="NCBI Taxonomy" id="1854500"/>
    <lineage>
        <taxon>Bacteria</taxon>
        <taxon>Pseudomonadati</taxon>
        <taxon>Pseudomonadota</taxon>
        <taxon>Alphaproteobacteria</taxon>
        <taxon>Acetobacterales</taxon>
        <taxon>Roseomonadaceae</taxon>
        <taxon>Muricoccus</taxon>
    </lineage>
</organism>
<dbReference type="InterPro" id="IPR023299">
    <property type="entry name" value="ATPase_P-typ_cyto_dom_N"/>
</dbReference>
<evidence type="ECO:0000256" key="4">
    <source>
        <dbReference type="ARBA" id="ARBA00012786"/>
    </source>
</evidence>
<keyword evidence="15 18" id="KW-0472">Membrane</keyword>
<evidence type="ECO:0000256" key="7">
    <source>
        <dbReference type="ARBA" id="ARBA00022519"/>
    </source>
</evidence>
<dbReference type="GO" id="GO:0005524">
    <property type="term" value="F:ATP binding"/>
    <property type="evidence" value="ECO:0007669"/>
    <property type="project" value="UniProtKB-KW"/>
</dbReference>
<comment type="subcellular location">
    <subcellularLocation>
        <location evidence="2">Cell inner membrane</location>
        <topology evidence="2">Multi-pass membrane protein</topology>
    </subcellularLocation>
</comment>
<feature type="transmembrane region" description="Helical" evidence="18">
    <location>
        <begin position="242"/>
        <end position="263"/>
    </location>
</feature>
<feature type="transmembrane region" description="Helical" evidence="18">
    <location>
        <begin position="275"/>
        <end position="299"/>
    </location>
</feature>
<dbReference type="InterPro" id="IPR018303">
    <property type="entry name" value="ATPase_P-typ_P_site"/>
</dbReference>
<keyword evidence="8" id="KW-0597">Phosphoprotein</keyword>
<dbReference type="Pfam" id="PF00690">
    <property type="entry name" value="Cation_ATPase_N"/>
    <property type="match status" value="1"/>
</dbReference>
<dbReference type="PANTHER" id="PTHR42861">
    <property type="entry name" value="CALCIUM-TRANSPORTING ATPASE"/>
    <property type="match status" value="1"/>
</dbReference>
<feature type="transmembrane region" description="Helical" evidence="18">
    <location>
        <begin position="719"/>
        <end position="742"/>
    </location>
</feature>
<gene>
    <name evidence="20" type="primary">mgtA</name>
    <name evidence="20" type="ORF">EAH89_25125</name>
</gene>
<evidence type="ECO:0000256" key="16">
    <source>
        <dbReference type="ARBA" id="ARBA00029806"/>
    </source>
</evidence>
<dbReference type="RefSeq" id="WP_140886476.1">
    <property type="nucleotide sequence ID" value="NZ_RCZP01000042.1"/>
</dbReference>
<dbReference type="AlphaFoldDB" id="A0A502F9M0"/>
<dbReference type="PROSITE" id="PS00154">
    <property type="entry name" value="ATPASE_E1_E2"/>
    <property type="match status" value="1"/>
</dbReference>
<dbReference type="NCBIfam" id="TIGR01524">
    <property type="entry name" value="ATPase-IIIB_Mg"/>
    <property type="match status" value="1"/>
</dbReference>
<evidence type="ECO:0000313" key="20">
    <source>
        <dbReference type="EMBL" id="TPG46070.1"/>
    </source>
</evidence>
<feature type="domain" description="Cation-transporting P-type ATPase N-terminal" evidence="19">
    <location>
        <begin position="10"/>
        <end position="83"/>
    </location>
</feature>
<dbReference type="Pfam" id="PF13246">
    <property type="entry name" value="Cation_ATPase"/>
    <property type="match status" value="1"/>
</dbReference>
<dbReference type="Gene3D" id="3.40.1110.10">
    <property type="entry name" value="Calcium-transporting ATPase, cytoplasmic domain N"/>
    <property type="match status" value="1"/>
</dbReference>
<keyword evidence="14 18" id="KW-1133">Transmembrane helix</keyword>
<keyword evidence="10" id="KW-0547">Nucleotide-binding</keyword>
<dbReference type="SMART" id="SM00831">
    <property type="entry name" value="Cation_ATPase_N"/>
    <property type="match status" value="1"/>
</dbReference>
<dbReference type="NCBIfam" id="TIGR01494">
    <property type="entry name" value="ATPase_P-type"/>
    <property type="match status" value="2"/>
</dbReference>
<dbReference type="OrthoDB" id="391538at2"/>
<dbReference type="SFLD" id="SFLDS00003">
    <property type="entry name" value="Haloacid_Dehalogenase"/>
    <property type="match status" value="1"/>
</dbReference>
<comment type="caution">
    <text evidence="20">The sequence shown here is derived from an EMBL/GenBank/DDBJ whole genome shotgun (WGS) entry which is preliminary data.</text>
</comment>
<dbReference type="InterPro" id="IPR036412">
    <property type="entry name" value="HAD-like_sf"/>
</dbReference>
<evidence type="ECO:0000256" key="12">
    <source>
        <dbReference type="ARBA" id="ARBA00022842"/>
    </source>
</evidence>
<evidence type="ECO:0000256" key="10">
    <source>
        <dbReference type="ARBA" id="ARBA00022741"/>
    </source>
</evidence>
<evidence type="ECO:0000256" key="6">
    <source>
        <dbReference type="ARBA" id="ARBA00022475"/>
    </source>
</evidence>
<name>A0A502F9M0_9PROT</name>
<dbReference type="Pfam" id="PF00122">
    <property type="entry name" value="E1-E2_ATPase"/>
    <property type="match status" value="1"/>
</dbReference>
<dbReference type="GO" id="GO:0016887">
    <property type="term" value="F:ATP hydrolysis activity"/>
    <property type="evidence" value="ECO:0007669"/>
    <property type="project" value="InterPro"/>
</dbReference>
<dbReference type="InterPro" id="IPR044492">
    <property type="entry name" value="P_typ_ATPase_HD_dom"/>
</dbReference>
<keyword evidence="13" id="KW-1278">Translocase</keyword>
<dbReference type="SUPFAM" id="SSF81653">
    <property type="entry name" value="Calcium ATPase, transduction domain A"/>
    <property type="match status" value="1"/>
</dbReference>
<evidence type="ECO:0000256" key="17">
    <source>
        <dbReference type="ARBA" id="ARBA00047295"/>
    </source>
</evidence>
<proteinExistence type="inferred from homology"/>
<dbReference type="EC" id="7.2.2.14" evidence="4"/>
<evidence type="ECO:0000256" key="2">
    <source>
        <dbReference type="ARBA" id="ARBA00004429"/>
    </source>
</evidence>
<evidence type="ECO:0000256" key="18">
    <source>
        <dbReference type="SAM" id="Phobius"/>
    </source>
</evidence>
<keyword evidence="6" id="KW-1003">Cell membrane</keyword>
<keyword evidence="7" id="KW-0997">Cell inner membrane</keyword>
<evidence type="ECO:0000256" key="11">
    <source>
        <dbReference type="ARBA" id="ARBA00022840"/>
    </source>
</evidence>
<dbReference type="GO" id="GO:0015444">
    <property type="term" value="F:P-type magnesium transporter activity"/>
    <property type="evidence" value="ECO:0007669"/>
    <property type="project" value="UniProtKB-EC"/>
</dbReference>
<dbReference type="EMBL" id="RCZP01000042">
    <property type="protein sequence ID" value="TPG46070.1"/>
    <property type="molecule type" value="Genomic_DNA"/>
</dbReference>
<feature type="transmembrane region" description="Helical" evidence="18">
    <location>
        <begin position="806"/>
        <end position="830"/>
    </location>
</feature>
<accession>A0A502F9M0</accession>
<protein>
    <recommendedName>
        <fullName evidence="5">Magnesium-transporting ATPase, P-type 1</fullName>
        <ecNumber evidence="4">7.2.2.14</ecNumber>
    </recommendedName>
    <alternativeName>
        <fullName evidence="16">Mg(2+) transport ATPase, P-type 1</fullName>
    </alternativeName>
</protein>
<dbReference type="InterPro" id="IPR023298">
    <property type="entry name" value="ATPase_P-typ_TM_dom_sf"/>
</dbReference>
<evidence type="ECO:0000313" key="21">
    <source>
        <dbReference type="Proteomes" id="UP000317078"/>
    </source>
</evidence>
<dbReference type="InterPro" id="IPR008250">
    <property type="entry name" value="ATPase_P-typ_transduc_dom_A_sf"/>
</dbReference>
<dbReference type="Gene3D" id="1.20.1110.10">
    <property type="entry name" value="Calcium-transporting ATPase, transmembrane domain"/>
    <property type="match status" value="1"/>
</dbReference>
<keyword evidence="21" id="KW-1185">Reference proteome</keyword>
<evidence type="ECO:0000259" key="19">
    <source>
        <dbReference type="SMART" id="SM00831"/>
    </source>
</evidence>
<dbReference type="SUPFAM" id="SSF56784">
    <property type="entry name" value="HAD-like"/>
    <property type="match status" value="1"/>
</dbReference>
<dbReference type="PRINTS" id="PR01836">
    <property type="entry name" value="MGATPASE"/>
</dbReference>
<dbReference type="InterPro" id="IPR006068">
    <property type="entry name" value="ATPase_P-typ_cation-transptr_C"/>
</dbReference>
<dbReference type="Gene3D" id="2.70.150.10">
    <property type="entry name" value="Calcium-transporting ATPase, cytoplasmic transduction domain A"/>
    <property type="match status" value="1"/>
</dbReference>
<dbReference type="SFLD" id="SFLDG00002">
    <property type="entry name" value="C1.7:_P-type_atpase_like"/>
    <property type="match status" value="1"/>
</dbReference>
<dbReference type="Gene3D" id="3.40.50.1000">
    <property type="entry name" value="HAD superfamily/HAD-like"/>
    <property type="match status" value="1"/>
</dbReference>
<reference evidence="20 21" key="1">
    <citation type="journal article" date="2019" name="Environ. Microbiol.">
        <title>Species interactions and distinct microbial communities in high Arctic permafrost affected cryosols are associated with the CH4 and CO2 gas fluxes.</title>
        <authorList>
            <person name="Altshuler I."/>
            <person name="Hamel J."/>
            <person name="Turney S."/>
            <person name="Magnuson E."/>
            <person name="Levesque R."/>
            <person name="Greer C."/>
            <person name="Whyte L.G."/>
        </authorList>
    </citation>
    <scope>NUCLEOTIDE SEQUENCE [LARGE SCALE GENOMIC DNA]</scope>
    <source>
        <strain evidence="20 21">S9.3B</strain>
    </source>
</reference>